<dbReference type="GO" id="GO:0046872">
    <property type="term" value="F:metal ion binding"/>
    <property type="evidence" value="ECO:0007669"/>
    <property type="project" value="UniProtKB-KW"/>
</dbReference>
<dbReference type="SUPFAM" id="SSF56281">
    <property type="entry name" value="Metallo-hydrolase/oxidoreductase"/>
    <property type="match status" value="1"/>
</dbReference>
<feature type="region of interest" description="Disordered" evidence="5">
    <location>
        <begin position="281"/>
        <end position="305"/>
    </location>
</feature>
<evidence type="ECO:0000256" key="3">
    <source>
        <dbReference type="ARBA" id="ARBA00022801"/>
    </source>
</evidence>
<evidence type="ECO:0000256" key="1">
    <source>
        <dbReference type="ARBA" id="ARBA00007749"/>
    </source>
</evidence>
<dbReference type="GO" id="GO:0016787">
    <property type="term" value="F:hydrolase activity"/>
    <property type="evidence" value="ECO:0007669"/>
    <property type="project" value="UniProtKB-KW"/>
</dbReference>
<evidence type="ECO:0000259" key="6">
    <source>
        <dbReference type="SMART" id="SM00849"/>
    </source>
</evidence>
<dbReference type="InterPro" id="IPR051013">
    <property type="entry name" value="MBL_superfamily_lactonases"/>
</dbReference>
<dbReference type="EMBL" id="JALIDZ010000011">
    <property type="protein sequence ID" value="MCT8974304.1"/>
    <property type="molecule type" value="Genomic_DNA"/>
</dbReference>
<dbReference type="InterPro" id="IPR036866">
    <property type="entry name" value="RibonucZ/Hydroxyglut_hydro"/>
</dbReference>
<dbReference type="Pfam" id="PF00753">
    <property type="entry name" value="Lactamase_B"/>
    <property type="match status" value="1"/>
</dbReference>
<dbReference type="RefSeq" id="WP_261617888.1">
    <property type="nucleotide sequence ID" value="NZ_JALIDZ010000011.1"/>
</dbReference>
<keyword evidence="3" id="KW-0378">Hydrolase</keyword>
<dbReference type="InterPro" id="IPR001279">
    <property type="entry name" value="Metallo-B-lactamas"/>
</dbReference>
<evidence type="ECO:0000256" key="2">
    <source>
        <dbReference type="ARBA" id="ARBA00022723"/>
    </source>
</evidence>
<dbReference type="PANTHER" id="PTHR42978:SF6">
    <property type="entry name" value="QUORUM-QUENCHING LACTONASE YTNP-RELATED"/>
    <property type="match status" value="1"/>
</dbReference>
<evidence type="ECO:0000313" key="8">
    <source>
        <dbReference type="Proteomes" id="UP001320898"/>
    </source>
</evidence>
<sequence>MAHWRIGNVIVERVEEFSSPGYPPSLQFPDYDPAIFDAFPELRDMDRLDPETGRTYASIHTWLMRVGDEIVLVDTATGNDKPRTDPKFERFHLLNSPAYLDHLAAAGVKPEDVTIVVNTHMHVDHSGWNTRLEDGHWVPTFPNARYVFGAEEYKNWQPGGVTATAQPEGVPVIEDSIEPIVEAGLVEWVSDGDALMPGITFHAAPGHTSGQLIMQVESAGDTAIFTADCMHRAMQIYQPTLNCFLCENNDQAPITRAKVLERCAQREALIFPAHFGAPHAGRVRHRDAGDGQEAGYRFEPVEPTA</sequence>
<accession>A0AAW5R397</accession>
<keyword evidence="4" id="KW-0862">Zinc</keyword>
<dbReference type="Gene3D" id="3.60.15.10">
    <property type="entry name" value="Ribonuclease Z/Hydroxyacylglutathione hydrolase-like"/>
    <property type="match status" value="1"/>
</dbReference>
<dbReference type="AlphaFoldDB" id="A0AAW5R397"/>
<gene>
    <name evidence="7" type="ORF">MUB46_20750</name>
</gene>
<evidence type="ECO:0000313" key="7">
    <source>
        <dbReference type="EMBL" id="MCT8974304.1"/>
    </source>
</evidence>
<protein>
    <submittedName>
        <fullName evidence="7">MBL fold metallo-hydrolase</fullName>
    </submittedName>
</protein>
<organism evidence="7 8">
    <name type="scientific">Microbaculum marinisediminis</name>
    <dbReference type="NCBI Taxonomy" id="2931392"/>
    <lineage>
        <taxon>Bacteria</taxon>
        <taxon>Pseudomonadati</taxon>
        <taxon>Pseudomonadota</taxon>
        <taxon>Alphaproteobacteria</taxon>
        <taxon>Hyphomicrobiales</taxon>
        <taxon>Tepidamorphaceae</taxon>
        <taxon>Microbaculum</taxon>
    </lineage>
</organism>
<feature type="domain" description="Metallo-beta-lactamase" evidence="6">
    <location>
        <begin position="58"/>
        <end position="274"/>
    </location>
</feature>
<keyword evidence="8" id="KW-1185">Reference proteome</keyword>
<comment type="similarity">
    <text evidence="1">Belongs to the metallo-beta-lactamase superfamily.</text>
</comment>
<name>A0AAW5R397_9HYPH</name>
<dbReference type="SMART" id="SM00849">
    <property type="entry name" value="Lactamase_B"/>
    <property type="match status" value="1"/>
</dbReference>
<reference evidence="7 8" key="1">
    <citation type="submission" date="2022-04" db="EMBL/GenBank/DDBJ databases">
        <authorList>
            <person name="Ye Y.-Q."/>
            <person name="Du Z.-J."/>
        </authorList>
    </citation>
    <scope>NUCLEOTIDE SEQUENCE [LARGE SCALE GENOMIC DNA]</scope>
    <source>
        <strain evidence="7 8">A6E488</strain>
    </source>
</reference>
<dbReference type="Proteomes" id="UP001320898">
    <property type="component" value="Unassembled WGS sequence"/>
</dbReference>
<comment type="caution">
    <text evidence="7">The sequence shown here is derived from an EMBL/GenBank/DDBJ whole genome shotgun (WGS) entry which is preliminary data.</text>
</comment>
<dbReference type="CDD" id="cd16277">
    <property type="entry name" value="metallo-hydrolase-like_MBL-fold"/>
    <property type="match status" value="1"/>
</dbReference>
<evidence type="ECO:0000256" key="5">
    <source>
        <dbReference type="SAM" id="MobiDB-lite"/>
    </source>
</evidence>
<dbReference type="PANTHER" id="PTHR42978">
    <property type="entry name" value="QUORUM-QUENCHING LACTONASE YTNP-RELATED-RELATED"/>
    <property type="match status" value="1"/>
</dbReference>
<evidence type="ECO:0000256" key="4">
    <source>
        <dbReference type="ARBA" id="ARBA00022833"/>
    </source>
</evidence>
<proteinExistence type="inferred from homology"/>
<keyword evidence="2" id="KW-0479">Metal-binding</keyword>